<evidence type="ECO:0000313" key="2">
    <source>
        <dbReference type="EMBL" id="MFC3192894.1"/>
    </source>
</evidence>
<comment type="caution">
    <text evidence="2">The sequence shown here is derived from an EMBL/GenBank/DDBJ whole genome shotgun (WGS) entry which is preliminary data.</text>
</comment>
<protein>
    <submittedName>
        <fullName evidence="2">Uncharacterized protein</fullName>
    </submittedName>
</protein>
<organism evidence="2 3">
    <name type="scientific">Marinicella sediminis</name>
    <dbReference type="NCBI Taxonomy" id="1792834"/>
    <lineage>
        <taxon>Bacteria</taxon>
        <taxon>Pseudomonadati</taxon>
        <taxon>Pseudomonadota</taxon>
        <taxon>Gammaproteobacteria</taxon>
        <taxon>Lysobacterales</taxon>
        <taxon>Marinicellaceae</taxon>
        <taxon>Marinicella</taxon>
    </lineage>
</organism>
<feature type="transmembrane region" description="Helical" evidence="1">
    <location>
        <begin position="117"/>
        <end position="136"/>
    </location>
</feature>
<feature type="transmembrane region" description="Helical" evidence="1">
    <location>
        <begin position="79"/>
        <end position="97"/>
    </location>
</feature>
<evidence type="ECO:0000256" key="1">
    <source>
        <dbReference type="SAM" id="Phobius"/>
    </source>
</evidence>
<keyword evidence="1" id="KW-0812">Transmembrane</keyword>
<keyword evidence="1" id="KW-1133">Transmembrane helix</keyword>
<gene>
    <name evidence="2" type="ORF">ACFODZ_01445</name>
</gene>
<accession>A0ABV7J4P8</accession>
<dbReference type="Proteomes" id="UP001595533">
    <property type="component" value="Unassembled WGS sequence"/>
</dbReference>
<sequence length="150" mass="17053">MKQYLTFSTLSFVLVFFLIELIMSADSGFRTYAGYNWLIHTEILSVSHILTWIAQGLVLGFAAFVYLRPEEGMAGGIQFGVITGWLFTLLVLFNMMWQVEAIDYGFFAESLLPLTGLYVLGFTISGWLFGLMFELFSPEFPSVRQLWSLA</sequence>
<keyword evidence="3" id="KW-1185">Reference proteome</keyword>
<dbReference type="EMBL" id="JBHRTS010000001">
    <property type="protein sequence ID" value="MFC3192894.1"/>
    <property type="molecule type" value="Genomic_DNA"/>
</dbReference>
<feature type="transmembrane region" description="Helical" evidence="1">
    <location>
        <begin position="48"/>
        <end position="67"/>
    </location>
</feature>
<dbReference type="RefSeq" id="WP_077409561.1">
    <property type="nucleotide sequence ID" value="NZ_JBHRTS010000001.1"/>
</dbReference>
<proteinExistence type="predicted"/>
<name>A0ABV7J4P8_9GAMM</name>
<keyword evidence="1" id="KW-0472">Membrane</keyword>
<reference evidence="3" key="1">
    <citation type="journal article" date="2019" name="Int. J. Syst. Evol. Microbiol.">
        <title>The Global Catalogue of Microorganisms (GCM) 10K type strain sequencing project: providing services to taxonomists for standard genome sequencing and annotation.</title>
        <authorList>
            <consortium name="The Broad Institute Genomics Platform"/>
            <consortium name="The Broad Institute Genome Sequencing Center for Infectious Disease"/>
            <person name="Wu L."/>
            <person name="Ma J."/>
        </authorList>
    </citation>
    <scope>NUCLEOTIDE SEQUENCE [LARGE SCALE GENOMIC DNA]</scope>
    <source>
        <strain evidence="3">KCTC 42953</strain>
    </source>
</reference>
<evidence type="ECO:0000313" key="3">
    <source>
        <dbReference type="Proteomes" id="UP001595533"/>
    </source>
</evidence>